<evidence type="ECO:0000256" key="5">
    <source>
        <dbReference type="ARBA" id="ARBA00022692"/>
    </source>
</evidence>
<keyword evidence="2" id="KW-1003">Cell membrane</keyword>
<feature type="transmembrane region" description="Helical" evidence="8">
    <location>
        <begin position="256"/>
        <end position="282"/>
    </location>
</feature>
<dbReference type="GO" id="GO:0010041">
    <property type="term" value="P:response to iron(III) ion"/>
    <property type="evidence" value="ECO:0007669"/>
    <property type="project" value="TreeGrafter"/>
</dbReference>
<dbReference type="Pfam" id="PF13231">
    <property type="entry name" value="PMT_2"/>
    <property type="match status" value="1"/>
</dbReference>
<keyword evidence="12" id="KW-1185">Reference proteome</keyword>
<evidence type="ECO:0000313" key="11">
    <source>
        <dbReference type="EMBL" id="MBK4347883.1"/>
    </source>
</evidence>
<evidence type="ECO:0000256" key="8">
    <source>
        <dbReference type="SAM" id="Phobius"/>
    </source>
</evidence>
<gene>
    <name evidence="10" type="ORF">IV501_05050</name>
    <name evidence="11" type="ORF">IV501_09575</name>
</gene>
<keyword evidence="3" id="KW-0328">Glycosyltransferase</keyword>
<feature type="transmembrane region" description="Helical" evidence="8">
    <location>
        <begin position="303"/>
        <end position="324"/>
    </location>
</feature>
<evidence type="ECO:0000259" key="9">
    <source>
        <dbReference type="Pfam" id="PF13231"/>
    </source>
</evidence>
<keyword evidence="7 8" id="KW-0472">Membrane</keyword>
<name>A0A934SRW0_9MICO</name>
<feature type="transmembrane region" description="Helical" evidence="8">
    <location>
        <begin position="121"/>
        <end position="139"/>
    </location>
</feature>
<dbReference type="PANTHER" id="PTHR33908:SF3">
    <property type="entry name" value="UNDECAPRENYL PHOSPHATE-ALPHA-4-AMINO-4-DEOXY-L-ARABINOSE ARABINOSYL TRANSFERASE"/>
    <property type="match status" value="1"/>
</dbReference>
<accession>A0A934SRW0</accession>
<keyword evidence="5 8" id="KW-0812">Transmembrane</keyword>
<sequence length="509" mass="55078">MMALTRERLAPTAIGLGVARRMPLLAVLVGLCAAAVSVSGSWIPSLWGDEAASVLSAQRSIPSLFAMLGHVDAVHATYYLGLHFWIELFGASPFSVRFPSAVAIGVCVAGVVVLGTRLDSLTVGVVGGMICAVLPRVTGMGDEARSYAFTAAAATWLTIVFVSILRSERRRRRQWIVYGTVLAVGIYLFLYLALIAIAHLAVLLVSARTRPLIRPWARTMVVVVIVVSPLVVAGIFEHSQIGFLADRVTTDFYSLFVTVWFGMTSFAVVAWVAIIAAVAFFTRDVVARRARGLSNGDHSLSPTVVIGAWLFVPSVLLVSSRLLIPDFTARYLSMCAPAAALMMAIGVIRLAHRRVPLIALACAAIVAVAIPGWVQQRGPYAKNNSDWAVISADIRSLAQPGDAVAFDDSSRPSRRTRLAFDVYPAGFTGLDDITLKTPYSQNTTWFDSTYTVAEANRLGRLSGITRIWMVEYALPGHMDTAGISELESLGFTQRTSVRTHRSVIMGFTR</sequence>
<keyword evidence="6 8" id="KW-1133">Transmembrane helix</keyword>
<dbReference type="EMBL" id="JAEPES010000003">
    <property type="protein sequence ID" value="MBK4347883.1"/>
    <property type="molecule type" value="Genomic_DNA"/>
</dbReference>
<feature type="transmembrane region" description="Helical" evidence="8">
    <location>
        <begin position="176"/>
        <end position="204"/>
    </location>
</feature>
<dbReference type="GO" id="GO:0016763">
    <property type="term" value="F:pentosyltransferase activity"/>
    <property type="evidence" value="ECO:0007669"/>
    <property type="project" value="TreeGrafter"/>
</dbReference>
<dbReference type="GO" id="GO:0009103">
    <property type="term" value="P:lipopolysaccharide biosynthetic process"/>
    <property type="evidence" value="ECO:0007669"/>
    <property type="project" value="UniProtKB-ARBA"/>
</dbReference>
<evidence type="ECO:0000256" key="1">
    <source>
        <dbReference type="ARBA" id="ARBA00004651"/>
    </source>
</evidence>
<dbReference type="EMBL" id="JAEPES010000001">
    <property type="protein sequence ID" value="MBK4346994.1"/>
    <property type="molecule type" value="Genomic_DNA"/>
</dbReference>
<comment type="subcellular location">
    <subcellularLocation>
        <location evidence="1">Cell membrane</location>
        <topology evidence="1">Multi-pass membrane protein</topology>
    </subcellularLocation>
</comment>
<feature type="transmembrane region" description="Helical" evidence="8">
    <location>
        <begin position="330"/>
        <end position="348"/>
    </location>
</feature>
<feature type="domain" description="Glycosyltransferase RgtA/B/C/D-like" evidence="9">
    <location>
        <begin position="84"/>
        <end position="231"/>
    </location>
</feature>
<organism evidence="10 12">
    <name type="scientific">Lacisediminihabitans changchengi</name>
    <dbReference type="NCBI Taxonomy" id="2787634"/>
    <lineage>
        <taxon>Bacteria</taxon>
        <taxon>Bacillati</taxon>
        <taxon>Actinomycetota</taxon>
        <taxon>Actinomycetes</taxon>
        <taxon>Micrococcales</taxon>
        <taxon>Microbacteriaceae</taxon>
        <taxon>Lacisediminihabitans</taxon>
    </lineage>
</organism>
<reference evidence="10" key="1">
    <citation type="submission" date="2021-01" db="EMBL/GenBank/DDBJ databases">
        <title>Lacisediminihabitans sp. nov. strain G11-30, isolated from Antarctic Soil.</title>
        <authorList>
            <person name="Li J."/>
        </authorList>
    </citation>
    <scope>NUCLEOTIDE SEQUENCE</scope>
    <source>
        <strain evidence="10">G11-30</strain>
    </source>
</reference>
<evidence type="ECO:0000313" key="10">
    <source>
        <dbReference type="EMBL" id="MBK4346994.1"/>
    </source>
</evidence>
<dbReference type="InterPro" id="IPR038731">
    <property type="entry name" value="RgtA/B/C-like"/>
</dbReference>
<keyword evidence="4" id="KW-0808">Transferase</keyword>
<feature type="transmembrane region" description="Helical" evidence="8">
    <location>
        <begin position="146"/>
        <end position="164"/>
    </location>
</feature>
<dbReference type="AlphaFoldDB" id="A0A934SRW0"/>
<evidence type="ECO:0000256" key="7">
    <source>
        <dbReference type="ARBA" id="ARBA00023136"/>
    </source>
</evidence>
<dbReference type="InterPro" id="IPR050297">
    <property type="entry name" value="LipidA_mod_glycosyltrf_83"/>
</dbReference>
<dbReference type="GO" id="GO:0005886">
    <property type="term" value="C:plasma membrane"/>
    <property type="evidence" value="ECO:0007669"/>
    <property type="project" value="UniProtKB-SubCell"/>
</dbReference>
<protein>
    <submittedName>
        <fullName evidence="10">Glycosyltransferase family 39 protein</fullName>
    </submittedName>
</protein>
<feature type="transmembrane region" description="Helical" evidence="8">
    <location>
        <begin position="355"/>
        <end position="374"/>
    </location>
</feature>
<evidence type="ECO:0000256" key="2">
    <source>
        <dbReference type="ARBA" id="ARBA00022475"/>
    </source>
</evidence>
<comment type="caution">
    <text evidence="10">The sequence shown here is derived from an EMBL/GenBank/DDBJ whole genome shotgun (WGS) entry which is preliminary data.</text>
</comment>
<feature type="transmembrane region" description="Helical" evidence="8">
    <location>
        <begin position="216"/>
        <end position="236"/>
    </location>
</feature>
<evidence type="ECO:0000256" key="3">
    <source>
        <dbReference type="ARBA" id="ARBA00022676"/>
    </source>
</evidence>
<dbReference type="Proteomes" id="UP000636458">
    <property type="component" value="Unassembled WGS sequence"/>
</dbReference>
<feature type="transmembrane region" description="Helical" evidence="8">
    <location>
        <begin position="64"/>
        <end position="86"/>
    </location>
</feature>
<evidence type="ECO:0000256" key="4">
    <source>
        <dbReference type="ARBA" id="ARBA00022679"/>
    </source>
</evidence>
<dbReference type="PANTHER" id="PTHR33908">
    <property type="entry name" value="MANNOSYLTRANSFERASE YKCB-RELATED"/>
    <property type="match status" value="1"/>
</dbReference>
<evidence type="ECO:0000256" key="6">
    <source>
        <dbReference type="ARBA" id="ARBA00022989"/>
    </source>
</evidence>
<evidence type="ECO:0000313" key="12">
    <source>
        <dbReference type="Proteomes" id="UP000636458"/>
    </source>
</evidence>
<feature type="transmembrane region" description="Helical" evidence="8">
    <location>
        <begin position="98"/>
        <end position="115"/>
    </location>
</feature>
<proteinExistence type="predicted"/>